<proteinExistence type="predicted"/>
<protein>
    <submittedName>
        <fullName evidence="1">Uncharacterized protein</fullName>
    </submittedName>
</protein>
<organism evidence="1">
    <name type="scientific">Siphoviridae sp. ctbvd11</name>
    <dbReference type="NCBI Taxonomy" id="2825567"/>
    <lineage>
        <taxon>Viruses</taxon>
        <taxon>Duplodnaviria</taxon>
        <taxon>Heunggongvirae</taxon>
        <taxon>Uroviricota</taxon>
        <taxon>Caudoviricetes</taxon>
    </lineage>
</organism>
<reference evidence="1" key="1">
    <citation type="journal article" date="2021" name="Proc. Natl. Acad. Sci. U.S.A.">
        <title>A Catalog of Tens of Thousands of Viruses from Human Metagenomes Reveals Hidden Associations with Chronic Diseases.</title>
        <authorList>
            <person name="Tisza M.J."/>
            <person name="Buck C.B."/>
        </authorList>
    </citation>
    <scope>NUCLEOTIDE SEQUENCE</scope>
    <source>
        <strain evidence="1">Ctbvd11</strain>
    </source>
</reference>
<dbReference type="EMBL" id="BK015636">
    <property type="protein sequence ID" value="DAE17161.1"/>
    <property type="molecule type" value="Genomic_DNA"/>
</dbReference>
<evidence type="ECO:0000313" key="1">
    <source>
        <dbReference type="EMBL" id="DAE17161.1"/>
    </source>
</evidence>
<name>A0A8S5QEC8_9CAUD</name>
<sequence>MGKDNRPHNYLKIAEESETGKKLKAFLAECSGASEKARIWAEKQGADTYYESPEGFAGGVAMVEFKNTISKEGWTNIQEPTKDGMQSTSLFIPDENSELEKEMLSLPIVNEAALIAILQFKPKMAKGKDGKEAQLPFTFGTTTPPLFLHHGFFYTDVPYESTSADCQVIGEKEFLRRRMAATNEQK</sequence>
<accession>A0A8S5QEC8</accession>